<evidence type="ECO:0000313" key="1">
    <source>
        <dbReference type="EMBL" id="MBP0464159.1"/>
    </source>
</evidence>
<reference evidence="1 2" key="1">
    <citation type="submission" date="2021-03" db="EMBL/GenBank/DDBJ databases">
        <authorList>
            <person name="So Y."/>
        </authorList>
    </citation>
    <scope>NUCLEOTIDE SEQUENCE [LARGE SCALE GENOMIC DNA]</scope>
    <source>
        <strain evidence="1 2">PWR1</strain>
    </source>
</reference>
<dbReference type="RefSeq" id="WP_209351529.1">
    <property type="nucleotide sequence ID" value="NZ_JAGIYZ010000007.1"/>
</dbReference>
<dbReference type="EMBL" id="JAGIYZ010000007">
    <property type="protein sequence ID" value="MBP0464159.1"/>
    <property type="molecule type" value="Genomic_DNA"/>
</dbReference>
<sequence length="98" mass="10622">MFGVVETPDSPTYLAYAMQLVPGPRPEGAALLAEGPMPVTLYRTIGYPAVLVALQSISPAGWPMLQRRRDDPRRGSLFVAWLGCAALVALRARRRTAA</sequence>
<comment type="caution">
    <text evidence="1">The sequence shown here is derived from an EMBL/GenBank/DDBJ whole genome shotgun (WGS) entry which is preliminary data.</text>
</comment>
<organism evidence="1 2">
    <name type="scientific">Roseomonas nitratireducens</name>
    <dbReference type="NCBI Taxonomy" id="2820810"/>
    <lineage>
        <taxon>Bacteria</taxon>
        <taxon>Pseudomonadati</taxon>
        <taxon>Pseudomonadota</taxon>
        <taxon>Alphaproteobacteria</taxon>
        <taxon>Acetobacterales</taxon>
        <taxon>Roseomonadaceae</taxon>
        <taxon>Roseomonas</taxon>
    </lineage>
</organism>
<protein>
    <submittedName>
        <fullName evidence="1">Uncharacterized protein</fullName>
    </submittedName>
</protein>
<accession>A0ABS4ASD6</accession>
<name>A0ABS4ASD6_9PROT</name>
<keyword evidence="2" id="KW-1185">Reference proteome</keyword>
<gene>
    <name evidence="1" type="ORF">J5Y09_09570</name>
</gene>
<proteinExistence type="predicted"/>
<dbReference type="Proteomes" id="UP000680815">
    <property type="component" value="Unassembled WGS sequence"/>
</dbReference>
<evidence type="ECO:0000313" key="2">
    <source>
        <dbReference type="Proteomes" id="UP000680815"/>
    </source>
</evidence>